<evidence type="ECO:0000313" key="3">
    <source>
        <dbReference type="Proteomes" id="UP000006069"/>
    </source>
</evidence>
<keyword evidence="1" id="KW-0472">Membrane</keyword>
<keyword evidence="1" id="KW-1133">Transmembrane helix</keyword>
<feature type="transmembrane region" description="Helical" evidence="1">
    <location>
        <begin position="44"/>
        <end position="66"/>
    </location>
</feature>
<dbReference type="AlphaFoldDB" id="K0Z795"/>
<dbReference type="InParanoid" id="K0Z795"/>
<dbReference type="RefSeq" id="WP_009140001.1">
    <property type="nucleotide sequence ID" value="NZ_JH815199.1"/>
</dbReference>
<evidence type="ECO:0008006" key="4">
    <source>
        <dbReference type="Google" id="ProtNLM"/>
    </source>
</evidence>
<accession>K0Z795</accession>
<organism evidence="2 3">
    <name type="scientific">Slackia piriformis YIT 12062</name>
    <dbReference type="NCBI Taxonomy" id="742818"/>
    <lineage>
        <taxon>Bacteria</taxon>
        <taxon>Bacillati</taxon>
        <taxon>Actinomycetota</taxon>
        <taxon>Coriobacteriia</taxon>
        <taxon>Eggerthellales</taxon>
        <taxon>Eggerthellaceae</taxon>
        <taxon>Slackia</taxon>
    </lineage>
</organism>
<evidence type="ECO:0000256" key="1">
    <source>
        <dbReference type="SAM" id="Phobius"/>
    </source>
</evidence>
<dbReference type="Proteomes" id="UP000006069">
    <property type="component" value="Unassembled WGS sequence"/>
</dbReference>
<feature type="transmembrane region" description="Helical" evidence="1">
    <location>
        <begin position="148"/>
        <end position="175"/>
    </location>
</feature>
<reference evidence="2 3" key="1">
    <citation type="submission" date="2012-08" db="EMBL/GenBank/DDBJ databases">
        <title>The Genome Sequence of Slackia piriformis YIT 12062.</title>
        <authorList>
            <consortium name="The Broad Institute Genome Sequencing Platform"/>
            <person name="Earl A."/>
            <person name="Ward D."/>
            <person name="Feldgarden M."/>
            <person name="Gevers D."/>
            <person name="Morotomi M."/>
            <person name="Walker B."/>
            <person name="Young S.K."/>
            <person name="Zeng Q."/>
            <person name="Gargeya S."/>
            <person name="Fitzgerald M."/>
            <person name="Haas B."/>
            <person name="Abouelleil A."/>
            <person name="Alvarado L."/>
            <person name="Arachchi H.M."/>
            <person name="Berlin A.M."/>
            <person name="Chapman S.B."/>
            <person name="Goldberg J."/>
            <person name="Griggs A."/>
            <person name="Gujja S."/>
            <person name="Hansen M."/>
            <person name="Howarth C."/>
            <person name="Imamovic A."/>
            <person name="Larimer J."/>
            <person name="McCowen C."/>
            <person name="Montmayeur A."/>
            <person name="Murphy C."/>
            <person name="Neiman D."/>
            <person name="Pearson M."/>
            <person name="Priest M."/>
            <person name="Roberts A."/>
            <person name="Saif S."/>
            <person name="Shea T."/>
            <person name="Sisk P."/>
            <person name="Sykes S."/>
            <person name="Wortman J."/>
            <person name="Nusbaum C."/>
            <person name="Birren B."/>
        </authorList>
    </citation>
    <scope>NUCLEOTIDE SEQUENCE [LARGE SCALE GENOMIC DNA]</scope>
    <source>
        <strain evidence="2 3">YIT 12062</strain>
    </source>
</reference>
<feature type="transmembrane region" description="Helical" evidence="1">
    <location>
        <begin position="78"/>
        <end position="98"/>
    </location>
</feature>
<dbReference type="eggNOG" id="COG2197">
    <property type="taxonomic scope" value="Bacteria"/>
</dbReference>
<dbReference type="HOGENOM" id="CLU_1488105_0_0_11"/>
<proteinExistence type="predicted"/>
<protein>
    <recommendedName>
        <fullName evidence="4">MFS transporter</fullName>
    </recommendedName>
</protein>
<evidence type="ECO:0000313" key="2">
    <source>
        <dbReference type="EMBL" id="EJZ83305.1"/>
    </source>
</evidence>
<sequence length="181" mass="19410">MGLSPSRFGWSFLLAWVFCVFYLGTIDCRFLIEPALHSKSLPFLTQLIVSGLPVFASIATIGYAIATEPRMGEIADRPRMRVVSPLIASIGTIAYFLPLPDSTWALPVFIAASMATGIGSGFMWLLWGSFYSRIPQDHTEVLAPASAAIAALLTLASSAMSGWVGIAFVASFPIISGMSLE</sequence>
<gene>
    <name evidence="2" type="ORF">HMPREF9451_01824</name>
</gene>
<feature type="transmembrane region" description="Helical" evidence="1">
    <location>
        <begin position="104"/>
        <end position="127"/>
    </location>
</feature>
<dbReference type="EMBL" id="ADMD01000009">
    <property type="protein sequence ID" value="EJZ83305.1"/>
    <property type="molecule type" value="Genomic_DNA"/>
</dbReference>
<keyword evidence="1" id="KW-0812">Transmembrane</keyword>
<keyword evidence="3" id="KW-1185">Reference proteome</keyword>
<comment type="caution">
    <text evidence="2">The sequence shown here is derived from an EMBL/GenBank/DDBJ whole genome shotgun (WGS) entry which is preliminary data.</text>
</comment>
<name>K0Z795_9ACTN</name>
<feature type="transmembrane region" description="Helical" evidence="1">
    <location>
        <begin position="12"/>
        <end position="32"/>
    </location>
</feature>
<dbReference type="PATRIC" id="fig|742818.3.peg.1930"/>